<keyword evidence="2" id="KW-0472">Membrane</keyword>
<evidence type="ECO:0000256" key="1">
    <source>
        <dbReference type="SAM" id="MobiDB-lite"/>
    </source>
</evidence>
<feature type="compositionally biased region" description="Basic and acidic residues" evidence="1">
    <location>
        <begin position="892"/>
        <end position="905"/>
    </location>
</feature>
<keyword evidence="2" id="KW-1133">Transmembrane helix</keyword>
<dbReference type="EMBL" id="MU001817">
    <property type="protein sequence ID" value="KAF2796997.1"/>
    <property type="molecule type" value="Genomic_DNA"/>
</dbReference>
<feature type="compositionally biased region" description="Basic and acidic residues" evidence="1">
    <location>
        <begin position="1048"/>
        <end position="1060"/>
    </location>
</feature>
<proteinExistence type="predicted"/>
<feature type="transmembrane region" description="Helical" evidence="2">
    <location>
        <begin position="827"/>
        <end position="852"/>
    </location>
</feature>
<organism evidence="3 4">
    <name type="scientific">Melanomma pulvis-pyrius CBS 109.77</name>
    <dbReference type="NCBI Taxonomy" id="1314802"/>
    <lineage>
        <taxon>Eukaryota</taxon>
        <taxon>Fungi</taxon>
        <taxon>Dikarya</taxon>
        <taxon>Ascomycota</taxon>
        <taxon>Pezizomycotina</taxon>
        <taxon>Dothideomycetes</taxon>
        <taxon>Pleosporomycetidae</taxon>
        <taxon>Pleosporales</taxon>
        <taxon>Melanommataceae</taxon>
        <taxon>Melanomma</taxon>
    </lineage>
</organism>
<evidence type="ECO:0000256" key="2">
    <source>
        <dbReference type="SAM" id="Phobius"/>
    </source>
</evidence>
<evidence type="ECO:0000313" key="3">
    <source>
        <dbReference type="EMBL" id="KAF2796997.1"/>
    </source>
</evidence>
<dbReference type="Proteomes" id="UP000799757">
    <property type="component" value="Unassembled WGS sequence"/>
</dbReference>
<feature type="transmembrane region" description="Helical" evidence="2">
    <location>
        <begin position="706"/>
        <end position="725"/>
    </location>
</feature>
<sequence>MAASKLVWYLPACLFTVAFLLYASIGLGLPESISSDVQQQRLDKLDSILSPETIDALYGDARLHRALVSFTDAVAKTSSDLGRNYGSVGLRDFGRDLSEEVAQWKDASPQRKRRGFLQDLGNLFSGGAGGDAGGLNLTGILQEGISSLGDSVIGGLATPALFLGIGIGMGAETGLNLTDMKTSQAIATRVAAAFNAQATGLNLVAQNLGSGLSAQIVPSLGGVSLSAGDIGMAAFALAQGIGQGSASGLNLTQQKFQPANDSSIMAIAGNLGLGVASPIASSIDVTKLFSQSGASAGQLMAQIPQIAAAAGKGFGEGASAGLGLQKQNITLQRRQAANPNQVDIPGAVGDFTRGLSQSFLQSADLKTALGGGVNIDIMGMIMPIAAGAGQGIGEGAAIGLGFKADAGLGVMSSNMSSTQSTQMVTAQFSKELVASFLANGTAQTALANLTAGTGGLTMNIQAAKVAEGLARGLVEGSINAISMVGGIENVLSGNFSLAMATSIPAMESTNFNDSVNGSAVAFGRGLAGEGTLLIASMITNISKKASKKRIPYGSLKRRAESTPLAVDANMLSSLAQAGTNAITCQGFGGIAAIGLGLMNSGTIKIDFKNAVPFDNATLAALPKEPISILSEGNKFEITIQDTKVTINEMAIVPFAVVTALHIVFTTIAFFFALPAYLALGAIWRISVLIGYPLVESDNKKWRKRILLILFLPTSVIGMIFGIVGMGKAAHFTTGHGIFGLLTFLLIIPTIVTSIQRLNTSIPIPPPSAFLGFKQIPSLFKGPQKVHFISAILLQMLLQFGTIAWATGFSELRSISLCIVDAILTAPAVVGGVTAVLFLQIGSMSIVGLRGWLEQRIAKKEKEASEGIGAVEFRTDLKKSDTMKTFGFGSDPSKADNETQRPELRARNTGQLMGREDSTIGLPTNVRKIGDEEEMSAGVKYVADNPFVDPKEKFQLQNQLQNQKRTYNEKLGGYETDEENKNNHDNTRSPSTAYRPSSEIIVDSRYLGFTADRRPYADELPLVPRKSEDSDPAVVQRYKSFSRPTLSSGRERERESGEEIRVTYPSGIVDSGNPYGHGR</sequence>
<keyword evidence="2" id="KW-0812">Transmembrane</keyword>
<protein>
    <submittedName>
        <fullName evidence="3">Uncharacterized protein</fullName>
    </submittedName>
</protein>
<feature type="region of interest" description="Disordered" evidence="1">
    <location>
        <begin position="972"/>
        <end position="993"/>
    </location>
</feature>
<dbReference type="OrthoDB" id="5148443at2759"/>
<evidence type="ECO:0000313" key="4">
    <source>
        <dbReference type="Proteomes" id="UP000799757"/>
    </source>
</evidence>
<feature type="region of interest" description="Disordered" evidence="1">
    <location>
        <begin position="1018"/>
        <end position="1078"/>
    </location>
</feature>
<feature type="transmembrane region" description="Helical" evidence="2">
    <location>
        <begin position="6"/>
        <end position="29"/>
    </location>
</feature>
<name>A0A6A6XN67_9PLEO</name>
<feature type="region of interest" description="Disordered" evidence="1">
    <location>
        <begin position="883"/>
        <end position="922"/>
    </location>
</feature>
<feature type="transmembrane region" description="Helical" evidence="2">
    <location>
        <begin position="737"/>
        <end position="754"/>
    </location>
</feature>
<accession>A0A6A6XN67</accession>
<feature type="transmembrane region" description="Helical" evidence="2">
    <location>
        <begin position="787"/>
        <end position="807"/>
    </location>
</feature>
<reference evidence="3" key="1">
    <citation type="journal article" date="2020" name="Stud. Mycol.">
        <title>101 Dothideomycetes genomes: a test case for predicting lifestyles and emergence of pathogens.</title>
        <authorList>
            <person name="Haridas S."/>
            <person name="Albert R."/>
            <person name="Binder M."/>
            <person name="Bloem J."/>
            <person name="Labutti K."/>
            <person name="Salamov A."/>
            <person name="Andreopoulos B."/>
            <person name="Baker S."/>
            <person name="Barry K."/>
            <person name="Bills G."/>
            <person name="Bluhm B."/>
            <person name="Cannon C."/>
            <person name="Castanera R."/>
            <person name="Culley D."/>
            <person name="Daum C."/>
            <person name="Ezra D."/>
            <person name="Gonzalez J."/>
            <person name="Henrissat B."/>
            <person name="Kuo A."/>
            <person name="Liang C."/>
            <person name="Lipzen A."/>
            <person name="Lutzoni F."/>
            <person name="Magnuson J."/>
            <person name="Mondo S."/>
            <person name="Nolan M."/>
            <person name="Ohm R."/>
            <person name="Pangilinan J."/>
            <person name="Park H.-J."/>
            <person name="Ramirez L."/>
            <person name="Alfaro M."/>
            <person name="Sun H."/>
            <person name="Tritt A."/>
            <person name="Yoshinaga Y."/>
            <person name="Zwiers L.-H."/>
            <person name="Turgeon B."/>
            <person name="Goodwin S."/>
            <person name="Spatafora J."/>
            <person name="Crous P."/>
            <person name="Grigoriev I."/>
        </authorList>
    </citation>
    <scope>NUCLEOTIDE SEQUENCE</scope>
    <source>
        <strain evidence="3">CBS 109.77</strain>
    </source>
</reference>
<gene>
    <name evidence="3" type="ORF">K505DRAFT_415377</name>
</gene>
<dbReference type="AlphaFoldDB" id="A0A6A6XN67"/>
<keyword evidence="4" id="KW-1185">Reference proteome</keyword>